<feature type="transmembrane region" description="Helical" evidence="1">
    <location>
        <begin position="76"/>
        <end position="93"/>
    </location>
</feature>
<dbReference type="AlphaFoldDB" id="A0A5C7BAL6"/>
<feature type="transmembrane region" description="Helical" evidence="1">
    <location>
        <begin position="237"/>
        <end position="253"/>
    </location>
</feature>
<feature type="transmembrane region" description="Helical" evidence="1">
    <location>
        <begin position="305"/>
        <end position="326"/>
    </location>
</feature>
<dbReference type="RefSeq" id="WP_147231270.1">
    <property type="nucleotide sequence ID" value="NZ_VOSB01000006.1"/>
</dbReference>
<protein>
    <submittedName>
        <fullName evidence="3">DUF418 domain-containing protein</fullName>
    </submittedName>
</protein>
<accession>A0A5C7BAL6</accession>
<feature type="transmembrane region" description="Helical" evidence="1">
    <location>
        <begin position="347"/>
        <end position="367"/>
    </location>
</feature>
<dbReference type="InterPro" id="IPR007349">
    <property type="entry name" value="DUF418"/>
</dbReference>
<feature type="transmembrane region" description="Helical" evidence="1">
    <location>
        <begin position="24"/>
        <end position="47"/>
    </location>
</feature>
<evidence type="ECO:0000256" key="1">
    <source>
        <dbReference type="SAM" id="Phobius"/>
    </source>
</evidence>
<feature type="domain" description="DUF418" evidence="2">
    <location>
        <begin position="260"/>
        <end position="412"/>
    </location>
</feature>
<keyword evidence="4" id="KW-1185">Reference proteome</keyword>
<dbReference type="OrthoDB" id="9807744at2"/>
<comment type="caution">
    <text evidence="3">The sequence shown here is derived from an EMBL/GenBank/DDBJ whole genome shotgun (WGS) entry which is preliminary data.</text>
</comment>
<evidence type="ECO:0000313" key="4">
    <source>
        <dbReference type="Proteomes" id="UP000321938"/>
    </source>
</evidence>
<name>A0A5C7BAL6_9FLAO</name>
<keyword evidence="1" id="KW-0812">Transmembrane</keyword>
<dbReference type="Pfam" id="PF04235">
    <property type="entry name" value="DUF418"/>
    <property type="match status" value="1"/>
</dbReference>
<feature type="transmembrane region" description="Helical" evidence="1">
    <location>
        <begin position="373"/>
        <end position="393"/>
    </location>
</feature>
<dbReference type="STRING" id="1123037.GCA_000425305_02764"/>
<proteinExistence type="predicted"/>
<feature type="transmembrane region" description="Helical" evidence="1">
    <location>
        <begin position="113"/>
        <end position="144"/>
    </location>
</feature>
<sequence length="419" mass="48145">MITPTNPTKIIPVQKEHRIDFLDVLRGIAILFIFMANILTFSGYFSFPLEDRFTGTTFAFDGTFDFIMHTLVDGKFYTVFSLLFGIGCAMQFYKLDVSNKPFAPFFRRRMFWLLVIGLIHLCLFWLGDILTLYALLGFVLIGFVNFSDRKLIVFGSILILFPIANWLFVYVTKLNYADFFFELRSVYYKQQGFATEVWNGKTYPDFKQFQSNESLLDYFKYNIGNTFGRIGAMLEEGRLFKVLGIFIIGLWAGRKILKGNLLNNSKFLKKVTIWGFVIGLPISTFRTYVVFFGNQEPLWDFIKTVSYALGTVPLAIAIASGLALLYRKKPKLLNAFAPVGKMALSNYLFQTFFGVSFFYGIGLGYAGKFGFSIIMAIAIGVFLLQIVLSKLWLKHFKFGPVEWIWRQLTYGKVLKILKT</sequence>
<dbReference type="PANTHER" id="PTHR30590:SF2">
    <property type="entry name" value="INNER MEMBRANE PROTEIN"/>
    <property type="match status" value="1"/>
</dbReference>
<dbReference type="EMBL" id="VOSB01000006">
    <property type="protein sequence ID" value="TXE18797.1"/>
    <property type="molecule type" value="Genomic_DNA"/>
</dbReference>
<keyword evidence="1" id="KW-1133">Transmembrane helix</keyword>
<dbReference type="PANTHER" id="PTHR30590">
    <property type="entry name" value="INNER MEMBRANE PROTEIN"/>
    <property type="match status" value="1"/>
</dbReference>
<evidence type="ECO:0000313" key="3">
    <source>
        <dbReference type="EMBL" id="TXE18797.1"/>
    </source>
</evidence>
<reference evidence="3 4" key="1">
    <citation type="submission" date="2019-08" db="EMBL/GenBank/DDBJ databases">
        <title>Genome of Psychroserpens burtonensis ACAM 167.</title>
        <authorList>
            <person name="Bowman J.P."/>
        </authorList>
    </citation>
    <scope>NUCLEOTIDE SEQUENCE [LARGE SCALE GENOMIC DNA]</scope>
    <source>
        <strain evidence="3 4">ACAM 167</strain>
    </source>
</reference>
<gene>
    <name evidence="3" type="ORF">ES692_04925</name>
</gene>
<evidence type="ECO:0000259" key="2">
    <source>
        <dbReference type="Pfam" id="PF04235"/>
    </source>
</evidence>
<feature type="transmembrane region" description="Helical" evidence="1">
    <location>
        <begin position="273"/>
        <end position="293"/>
    </location>
</feature>
<dbReference type="InterPro" id="IPR052529">
    <property type="entry name" value="Bact_Transport_Assoc"/>
</dbReference>
<feature type="transmembrane region" description="Helical" evidence="1">
    <location>
        <begin position="151"/>
        <end position="171"/>
    </location>
</feature>
<dbReference type="Proteomes" id="UP000321938">
    <property type="component" value="Unassembled WGS sequence"/>
</dbReference>
<keyword evidence="1" id="KW-0472">Membrane</keyword>
<organism evidence="3 4">
    <name type="scientific">Psychroserpens burtonensis</name>
    <dbReference type="NCBI Taxonomy" id="49278"/>
    <lineage>
        <taxon>Bacteria</taxon>
        <taxon>Pseudomonadati</taxon>
        <taxon>Bacteroidota</taxon>
        <taxon>Flavobacteriia</taxon>
        <taxon>Flavobacteriales</taxon>
        <taxon>Flavobacteriaceae</taxon>
        <taxon>Psychroserpens</taxon>
    </lineage>
</organism>